<keyword evidence="6" id="KW-0430">Lectin</keyword>
<protein>
    <submittedName>
        <fullName evidence="6">Mannose-specific lectin 1</fullName>
    </submittedName>
</protein>
<feature type="domain" description="Bulb-type lectin" evidence="5">
    <location>
        <begin position="166"/>
        <end position="272"/>
    </location>
</feature>
<accession>A0A1D1Y838</accession>
<feature type="chain" id="PRO_5008899998" evidence="4">
    <location>
        <begin position="42"/>
        <end position="288"/>
    </location>
</feature>
<dbReference type="EMBL" id="GDJX01017152">
    <property type="protein sequence ID" value="JAT50784.1"/>
    <property type="molecule type" value="Transcribed_RNA"/>
</dbReference>
<dbReference type="AlphaFoldDB" id="A0A1D1Y838"/>
<keyword evidence="2" id="KW-0677">Repeat</keyword>
<keyword evidence="4" id="KW-0732">Signal</keyword>
<keyword evidence="3" id="KW-0465">Mannose-binding</keyword>
<evidence type="ECO:0000256" key="1">
    <source>
        <dbReference type="ARBA" id="ARBA00022546"/>
    </source>
</evidence>
<evidence type="ECO:0000256" key="4">
    <source>
        <dbReference type="SAM" id="SignalP"/>
    </source>
</evidence>
<keyword evidence="1" id="KW-0348">Hemagglutinin</keyword>
<feature type="signal peptide" evidence="4">
    <location>
        <begin position="1"/>
        <end position="41"/>
    </location>
</feature>
<proteinExistence type="predicted"/>
<dbReference type="InterPro" id="IPR001480">
    <property type="entry name" value="Bulb-type_lectin_dom"/>
</dbReference>
<evidence type="ECO:0000256" key="2">
    <source>
        <dbReference type="ARBA" id="ARBA00022737"/>
    </source>
</evidence>
<feature type="non-terminal residue" evidence="6">
    <location>
        <position position="1"/>
    </location>
</feature>
<dbReference type="CDD" id="cd00028">
    <property type="entry name" value="B_lectin"/>
    <property type="match status" value="1"/>
</dbReference>
<dbReference type="PROSITE" id="PS50927">
    <property type="entry name" value="BULB_LECTIN"/>
    <property type="match status" value="2"/>
</dbReference>
<dbReference type="GO" id="GO:0005537">
    <property type="term" value="F:D-mannose binding"/>
    <property type="evidence" value="ECO:0007669"/>
    <property type="project" value="UniProtKB-KW"/>
</dbReference>
<gene>
    <name evidence="6" type="primary">LECCVA1_0</name>
    <name evidence="6" type="ORF">g.23118</name>
</gene>
<name>A0A1D1Y838_9ARAE</name>
<dbReference type="InterPro" id="IPR036426">
    <property type="entry name" value="Bulb-type_lectin_dom_sf"/>
</dbReference>
<reference evidence="6" key="1">
    <citation type="submission" date="2015-07" db="EMBL/GenBank/DDBJ databases">
        <title>Transcriptome Assembly of Anthurium amnicola.</title>
        <authorList>
            <person name="Suzuki J."/>
        </authorList>
    </citation>
    <scope>NUCLEOTIDE SEQUENCE</scope>
</reference>
<evidence type="ECO:0000259" key="5">
    <source>
        <dbReference type="PROSITE" id="PS50927"/>
    </source>
</evidence>
<organism evidence="6">
    <name type="scientific">Anthurium amnicola</name>
    <dbReference type="NCBI Taxonomy" id="1678845"/>
    <lineage>
        <taxon>Eukaryota</taxon>
        <taxon>Viridiplantae</taxon>
        <taxon>Streptophyta</taxon>
        <taxon>Embryophyta</taxon>
        <taxon>Tracheophyta</taxon>
        <taxon>Spermatophyta</taxon>
        <taxon>Magnoliopsida</taxon>
        <taxon>Liliopsida</taxon>
        <taxon>Araceae</taxon>
        <taxon>Pothoideae</taxon>
        <taxon>Potheae</taxon>
        <taxon>Anthurium</taxon>
    </lineage>
</organism>
<dbReference type="SUPFAM" id="SSF51110">
    <property type="entry name" value="alpha-D-mannose-specific plant lectins"/>
    <property type="match status" value="2"/>
</dbReference>
<evidence type="ECO:0000256" key="3">
    <source>
        <dbReference type="ARBA" id="ARBA00023035"/>
    </source>
</evidence>
<evidence type="ECO:0000313" key="6">
    <source>
        <dbReference type="EMBL" id="JAT50784.1"/>
    </source>
</evidence>
<dbReference type="Gene3D" id="2.90.10.10">
    <property type="entry name" value="Bulb-type lectin domain"/>
    <property type="match status" value="2"/>
</dbReference>
<sequence>KEASSAPISPRHLRLASMANLLFLLPAIFLALLLVPRPSVAINPNYMLSGETLPTDGRLSSGDTFFIMQGDCNLVLYYGQFWMSNTANHGHDCVLSLSNNGVFTIHHSKGGGVVWTSRRSSVTGDYAAVLTPAGMVNIYGPAVWSSRPKSSAAAATADANMLPMAPNALFSGQFLYDNASLINKKFEFVMQSDCNAVLSGGDGWQSDTRGNGRYCFLRLDHKGTLHVKDDGYNTVWSSGKASTLGDYVLLLQDDGRLVVYGPVVWSTKPTHVTQVGSISMVTGSKKSN</sequence>
<dbReference type="SMART" id="SM00108">
    <property type="entry name" value="B_lectin"/>
    <property type="match status" value="2"/>
</dbReference>
<feature type="domain" description="Bulb-type lectin" evidence="5">
    <location>
        <begin position="44"/>
        <end position="151"/>
    </location>
</feature>
<dbReference type="GO" id="GO:0051707">
    <property type="term" value="P:response to other organism"/>
    <property type="evidence" value="ECO:0007669"/>
    <property type="project" value="UniProtKB-ARBA"/>
</dbReference>